<evidence type="ECO:0000313" key="4">
    <source>
        <dbReference type="EMBL" id="PIT93101.1"/>
    </source>
</evidence>
<feature type="binding site" evidence="3">
    <location>
        <position position="150"/>
    </location>
    <ligand>
        <name>a divalent metal cation</name>
        <dbReference type="ChEBI" id="CHEBI:60240"/>
        <label>2</label>
    </ligand>
</feature>
<feature type="binding site" evidence="3">
    <location>
        <position position="12"/>
    </location>
    <ligand>
        <name>a divalent metal cation</name>
        <dbReference type="ChEBI" id="CHEBI:60240"/>
        <label>1</label>
    </ligand>
</feature>
<dbReference type="GO" id="GO:0016788">
    <property type="term" value="F:hydrolase activity, acting on ester bonds"/>
    <property type="evidence" value="ECO:0007669"/>
    <property type="project" value="InterPro"/>
</dbReference>
<dbReference type="InterPro" id="IPR015991">
    <property type="entry name" value="TatD/YcfH-like"/>
</dbReference>
<evidence type="ECO:0000313" key="5">
    <source>
        <dbReference type="Proteomes" id="UP000229112"/>
    </source>
</evidence>
<dbReference type="InterPro" id="IPR001130">
    <property type="entry name" value="TatD-like"/>
</dbReference>
<dbReference type="InterPro" id="IPR018228">
    <property type="entry name" value="DNase_TatD-rel_CS"/>
</dbReference>
<name>A0A2M6WJY7_9BACT</name>
<feature type="binding site" evidence="3">
    <location>
        <position position="178"/>
    </location>
    <ligand>
        <name>a divalent metal cation</name>
        <dbReference type="ChEBI" id="CHEBI:60240"/>
        <label>2</label>
    </ligand>
</feature>
<evidence type="ECO:0000256" key="3">
    <source>
        <dbReference type="PIRSR" id="PIRSR005902-1"/>
    </source>
</evidence>
<gene>
    <name evidence="4" type="ORF">COU06_01725</name>
</gene>
<dbReference type="GO" id="GO:0046872">
    <property type="term" value="F:metal ion binding"/>
    <property type="evidence" value="ECO:0007669"/>
    <property type="project" value="UniProtKB-KW"/>
</dbReference>
<dbReference type="GO" id="GO:0005829">
    <property type="term" value="C:cytosol"/>
    <property type="evidence" value="ECO:0007669"/>
    <property type="project" value="TreeGrafter"/>
</dbReference>
<dbReference type="Proteomes" id="UP000229112">
    <property type="component" value="Unassembled WGS sequence"/>
</dbReference>
<keyword evidence="2 4" id="KW-0378">Hydrolase</keyword>
<dbReference type="Pfam" id="PF01026">
    <property type="entry name" value="TatD_DNase"/>
    <property type="match status" value="1"/>
</dbReference>
<organism evidence="4 5">
    <name type="scientific">Candidatus Harrisonbacteria bacterium CG10_big_fil_rev_8_21_14_0_10_38_8</name>
    <dbReference type="NCBI Taxonomy" id="1974582"/>
    <lineage>
        <taxon>Bacteria</taxon>
        <taxon>Candidatus Harrisoniibacteriota</taxon>
    </lineage>
</organism>
<dbReference type="InterPro" id="IPR032466">
    <property type="entry name" value="Metal_Hydrolase"/>
</dbReference>
<dbReference type="GO" id="GO:0004536">
    <property type="term" value="F:DNA nuclease activity"/>
    <property type="evidence" value="ECO:0007669"/>
    <property type="project" value="InterPro"/>
</dbReference>
<feature type="binding site" evidence="3">
    <location>
        <position position="112"/>
    </location>
    <ligand>
        <name>a divalent metal cation</name>
        <dbReference type="ChEBI" id="CHEBI:60240"/>
        <label>1</label>
    </ligand>
</feature>
<dbReference type="PROSITE" id="PS01091">
    <property type="entry name" value="TATD_3"/>
    <property type="match status" value="1"/>
</dbReference>
<dbReference type="NCBIfam" id="TIGR00010">
    <property type="entry name" value="YchF/TatD family DNA exonuclease"/>
    <property type="match status" value="1"/>
</dbReference>
<dbReference type="FunFam" id="3.20.20.140:FF:000005">
    <property type="entry name" value="TatD family hydrolase"/>
    <property type="match status" value="1"/>
</dbReference>
<protein>
    <submittedName>
        <fullName evidence="4">Hydrolase TatD</fullName>
    </submittedName>
</protein>
<feature type="binding site" evidence="3">
    <location>
        <position position="226"/>
    </location>
    <ligand>
        <name>a divalent metal cation</name>
        <dbReference type="ChEBI" id="CHEBI:60240"/>
        <label>1</label>
    </ligand>
</feature>
<sequence length="277" mass="31829">MYMSKLIDCHTHIQLNAFKEDSKQVIQRALDSNIWLVNVGTQFKTSLEAVRLANQYKEGVYATVGLHPNHTGPSYLDESELSQADHNPQGEEFLYQEYLELARNEKTVAIGECGLDYFRNEDEKAKEKQKQVFLEHVRLACEVNKPLMIHCRPSKGSDDAYHDLFEILEGKEVKKILHFYVGSLEMTKKFLTSDYYFEFGGVVTFTTDYNESINLIPLNRLLLETDAPYVSPAPYRGKRNEPLYITEVAKKLAQIKGVEYNELAEISTANARKIFNI</sequence>
<dbReference type="PIRSF" id="PIRSF005902">
    <property type="entry name" value="DNase_TatD"/>
    <property type="match status" value="1"/>
</dbReference>
<dbReference type="EMBL" id="PFAY01000012">
    <property type="protein sequence ID" value="PIT93101.1"/>
    <property type="molecule type" value="Genomic_DNA"/>
</dbReference>
<feature type="binding site" evidence="3">
    <location>
        <position position="10"/>
    </location>
    <ligand>
        <name>a divalent metal cation</name>
        <dbReference type="ChEBI" id="CHEBI:60240"/>
        <label>1</label>
    </ligand>
</feature>
<dbReference type="PANTHER" id="PTHR46124">
    <property type="entry name" value="D-AMINOACYL-TRNA DEACYLASE"/>
    <property type="match status" value="1"/>
</dbReference>
<proteinExistence type="predicted"/>
<accession>A0A2M6WJY7</accession>
<dbReference type="CDD" id="cd01310">
    <property type="entry name" value="TatD_DNAse"/>
    <property type="match status" value="1"/>
</dbReference>
<dbReference type="PANTHER" id="PTHR46124:SF2">
    <property type="entry name" value="D-AMINOACYL-TRNA DEACYLASE"/>
    <property type="match status" value="1"/>
</dbReference>
<comment type="caution">
    <text evidence="4">The sequence shown here is derived from an EMBL/GenBank/DDBJ whole genome shotgun (WGS) entry which is preliminary data.</text>
</comment>
<reference evidence="5" key="1">
    <citation type="submission" date="2017-09" db="EMBL/GenBank/DDBJ databases">
        <title>Depth-based differentiation of microbial function through sediment-hosted aquifers and enrichment of novel symbionts in the deep terrestrial subsurface.</title>
        <authorList>
            <person name="Probst A.J."/>
            <person name="Ladd B."/>
            <person name="Jarett J.K."/>
            <person name="Geller-Mcgrath D.E."/>
            <person name="Sieber C.M.K."/>
            <person name="Emerson J.B."/>
            <person name="Anantharaman K."/>
            <person name="Thomas B.C."/>
            <person name="Malmstrom R."/>
            <person name="Stieglmeier M."/>
            <person name="Klingl A."/>
            <person name="Woyke T."/>
            <person name="Ryan C.M."/>
            <person name="Banfield J.F."/>
        </authorList>
    </citation>
    <scope>NUCLEOTIDE SEQUENCE [LARGE SCALE GENOMIC DNA]</scope>
</reference>
<keyword evidence="1 3" id="KW-0479">Metal-binding</keyword>
<dbReference type="SUPFAM" id="SSF51556">
    <property type="entry name" value="Metallo-dependent hydrolases"/>
    <property type="match status" value="1"/>
</dbReference>
<dbReference type="Gene3D" id="3.20.20.140">
    <property type="entry name" value="Metal-dependent hydrolases"/>
    <property type="match status" value="1"/>
</dbReference>
<dbReference type="AlphaFoldDB" id="A0A2M6WJY7"/>
<evidence type="ECO:0000256" key="1">
    <source>
        <dbReference type="ARBA" id="ARBA00022723"/>
    </source>
</evidence>
<evidence type="ECO:0000256" key="2">
    <source>
        <dbReference type="ARBA" id="ARBA00022801"/>
    </source>
</evidence>